<keyword evidence="2" id="KW-1185">Reference proteome</keyword>
<name>A0ABM8GV94_9MICO</name>
<proteinExistence type="predicted"/>
<protein>
    <submittedName>
        <fullName evidence="1">Uncharacterized protein</fullName>
    </submittedName>
</protein>
<gene>
    <name evidence="1" type="ORF">GCM10025867_46290</name>
</gene>
<evidence type="ECO:0000313" key="1">
    <source>
        <dbReference type="EMBL" id="BDZ52388.1"/>
    </source>
</evidence>
<reference evidence="2" key="1">
    <citation type="journal article" date="2019" name="Int. J. Syst. Evol. Microbiol.">
        <title>The Global Catalogue of Microorganisms (GCM) 10K type strain sequencing project: providing services to taxonomists for standard genome sequencing and annotation.</title>
        <authorList>
            <consortium name="The Broad Institute Genomics Platform"/>
            <consortium name="The Broad Institute Genome Sequencing Center for Infectious Disease"/>
            <person name="Wu L."/>
            <person name="Ma J."/>
        </authorList>
    </citation>
    <scope>NUCLEOTIDE SEQUENCE [LARGE SCALE GENOMIC DNA]</scope>
    <source>
        <strain evidence="2">NBRC 108728</strain>
    </source>
</reference>
<dbReference type="Proteomes" id="UP001321486">
    <property type="component" value="Plasmid pNBRC108728a"/>
</dbReference>
<dbReference type="EMBL" id="AP027733">
    <property type="protein sequence ID" value="BDZ52388.1"/>
    <property type="molecule type" value="Genomic_DNA"/>
</dbReference>
<evidence type="ECO:0000313" key="2">
    <source>
        <dbReference type="Proteomes" id="UP001321486"/>
    </source>
</evidence>
<organism evidence="1 2">
    <name type="scientific">Frondihabitans sucicola</name>
    <dbReference type="NCBI Taxonomy" id="1268041"/>
    <lineage>
        <taxon>Bacteria</taxon>
        <taxon>Bacillati</taxon>
        <taxon>Actinomycetota</taxon>
        <taxon>Actinomycetes</taxon>
        <taxon>Micrococcales</taxon>
        <taxon>Microbacteriaceae</taxon>
        <taxon>Frondihabitans</taxon>
    </lineage>
</organism>
<keyword evidence="1" id="KW-0614">Plasmid</keyword>
<accession>A0ABM8GV94</accession>
<dbReference type="RefSeq" id="WP_286347246.1">
    <property type="nucleotide sequence ID" value="NZ_AP027733.1"/>
</dbReference>
<geneLocation type="plasmid" evidence="1 2">
    <name>pNBRC108728a</name>
</geneLocation>
<sequence length="104" mass="11287">MSAANAEALTDHASLDLLERGYKPIDEFGGITVGTRVRNTGHQYPAAYQHGTATVVAVMEKSPSSWSQYYGARDIEIVVDVDDKTWGTKTHAWASYGTALVTPI</sequence>